<dbReference type="SUPFAM" id="SSF52266">
    <property type="entry name" value="SGNH hydrolase"/>
    <property type="match status" value="1"/>
</dbReference>
<dbReference type="InterPro" id="IPR013830">
    <property type="entry name" value="SGNH_hydro"/>
</dbReference>
<proteinExistence type="predicted"/>
<feature type="domain" description="SGNH hydrolase-type esterase" evidence="1">
    <location>
        <begin position="152"/>
        <end position="321"/>
    </location>
</feature>
<sequence length="347" mass="37249">MTTSDAITLTPDTAGWLWHGWLDWTRDDEWWQPWRLPPARVGLAGSADLTAGARAPVGVRAALRTDAARLALCVDYQPGPYPRPLDVCVGDVLVARHHLTEGPATISVDLPAGSNDVDVWLPHGGWARVGALRLTGATTAEAPARRHRWVTYGSSITRSGKSAGPSETWPALVARRHDWDLTCLGFSGECHLDPLVARAIRDRPADLISLCVGINIHGSSSLNRRTLASFLSGFVDTIRDGHPDTPVVVISPLLSPPNEDTPSAAGMTLRDLRDQVAATVADLVGVGDTRLRLIDGLTILGPGDEEFLADGVHPTSDGYRLLADRLSPQLARAARSSVHTEQVGDPR</sequence>
<evidence type="ECO:0000313" key="3">
    <source>
        <dbReference type="Proteomes" id="UP000295217"/>
    </source>
</evidence>
<name>A0A4R5AEU2_9ACTN</name>
<dbReference type="OrthoDB" id="2060945at2"/>
<gene>
    <name evidence="2" type="ORF">E1262_11195</name>
</gene>
<dbReference type="AlphaFoldDB" id="A0A4R5AEU2"/>
<dbReference type="Gene3D" id="2.60.120.260">
    <property type="entry name" value="Galactose-binding domain-like"/>
    <property type="match status" value="1"/>
</dbReference>
<dbReference type="InterPro" id="IPR036514">
    <property type="entry name" value="SGNH_hydro_sf"/>
</dbReference>
<comment type="caution">
    <text evidence="2">The sequence shown here is derived from an EMBL/GenBank/DDBJ whole genome shotgun (WGS) entry which is preliminary data.</text>
</comment>
<dbReference type="RefSeq" id="WP_132103216.1">
    <property type="nucleotide sequence ID" value="NZ_SMLB01000012.1"/>
</dbReference>
<reference evidence="2 3" key="1">
    <citation type="submission" date="2019-02" db="EMBL/GenBank/DDBJ databases">
        <title>Draft genome sequences of novel Actinobacteria.</title>
        <authorList>
            <person name="Sahin N."/>
            <person name="Ay H."/>
            <person name="Saygin H."/>
        </authorList>
    </citation>
    <scope>NUCLEOTIDE SEQUENCE [LARGE SCALE GENOMIC DNA]</scope>
    <source>
        <strain evidence="2 3">8K307</strain>
    </source>
</reference>
<dbReference type="Gene3D" id="3.40.50.1110">
    <property type="entry name" value="SGNH hydrolase"/>
    <property type="match status" value="1"/>
</dbReference>
<evidence type="ECO:0000313" key="2">
    <source>
        <dbReference type="EMBL" id="TDD69836.1"/>
    </source>
</evidence>
<organism evidence="2 3">
    <name type="scientific">Jiangella aurantiaca</name>
    <dbReference type="NCBI Taxonomy" id="2530373"/>
    <lineage>
        <taxon>Bacteria</taxon>
        <taxon>Bacillati</taxon>
        <taxon>Actinomycetota</taxon>
        <taxon>Actinomycetes</taxon>
        <taxon>Jiangellales</taxon>
        <taxon>Jiangellaceae</taxon>
        <taxon>Jiangella</taxon>
    </lineage>
</organism>
<evidence type="ECO:0000259" key="1">
    <source>
        <dbReference type="Pfam" id="PF13472"/>
    </source>
</evidence>
<protein>
    <recommendedName>
        <fullName evidence="1">SGNH hydrolase-type esterase domain-containing protein</fullName>
    </recommendedName>
</protein>
<keyword evidence="3" id="KW-1185">Reference proteome</keyword>
<dbReference type="Pfam" id="PF13472">
    <property type="entry name" value="Lipase_GDSL_2"/>
    <property type="match status" value="1"/>
</dbReference>
<dbReference type="Proteomes" id="UP000295217">
    <property type="component" value="Unassembled WGS sequence"/>
</dbReference>
<dbReference type="EMBL" id="SMLB01000012">
    <property type="protein sequence ID" value="TDD69836.1"/>
    <property type="molecule type" value="Genomic_DNA"/>
</dbReference>
<accession>A0A4R5AEU2</accession>